<comment type="caution">
    <text evidence="3">The sequence shown here is derived from an EMBL/GenBank/DDBJ whole genome shotgun (WGS) entry which is preliminary data.</text>
</comment>
<dbReference type="EMBL" id="LDPH01000013">
    <property type="protein sequence ID" value="KLV25762.1"/>
    <property type="molecule type" value="Genomic_DNA"/>
</dbReference>
<dbReference type="InterPro" id="IPR058653">
    <property type="entry name" value="NfeD2_TM"/>
</dbReference>
<evidence type="ECO:0000259" key="2">
    <source>
        <dbReference type="Pfam" id="PF25842"/>
    </source>
</evidence>
<feature type="domain" description="Membrane protein NfeD2 N-terminal transmembrane" evidence="2">
    <location>
        <begin position="3"/>
        <end position="100"/>
    </location>
</feature>
<reference evidence="3 4" key="1">
    <citation type="submission" date="2015-05" db="EMBL/GenBank/DDBJ databases">
        <title>Whole genome sequence and identification of bacterial endophytes from Costus igneus.</title>
        <authorList>
            <person name="Lee Y.P."/>
            <person name="Gan H.M."/>
            <person name="Eng W."/>
            <person name="Wheatley M.S."/>
            <person name="Caraballo A."/>
            <person name="Polter S."/>
            <person name="Savka M.A."/>
            <person name="Hudson A.O."/>
        </authorList>
    </citation>
    <scope>NUCLEOTIDE SEQUENCE [LARGE SCALE GENOMIC DNA]</scope>
    <source>
        <strain evidence="3 4">RIT379</strain>
    </source>
</reference>
<dbReference type="Pfam" id="PF25842">
    <property type="entry name" value="NfeD_TM"/>
    <property type="match status" value="1"/>
</dbReference>
<name>A0A0J1IIM9_NIACI</name>
<proteinExistence type="predicted"/>
<dbReference type="Gene3D" id="2.40.50.140">
    <property type="entry name" value="Nucleic acid-binding proteins"/>
    <property type="match status" value="1"/>
</dbReference>
<accession>A0A0J1IIM9</accession>
<keyword evidence="4" id="KW-1185">Reference proteome</keyword>
<dbReference type="Proteomes" id="UP000036045">
    <property type="component" value="Unassembled WGS sequence"/>
</dbReference>
<evidence type="ECO:0000313" key="3">
    <source>
        <dbReference type="EMBL" id="KLV25762.1"/>
    </source>
</evidence>
<dbReference type="InterPro" id="IPR012340">
    <property type="entry name" value="NA-bd_OB-fold"/>
</dbReference>
<evidence type="ECO:0000256" key="1">
    <source>
        <dbReference type="SAM" id="Phobius"/>
    </source>
</evidence>
<feature type="transmembrane region" description="Helical" evidence="1">
    <location>
        <begin position="12"/>
        <end position="35"/>
    </location>
</feature>
<sequence length="173" mass="18778">MYMELFGFDLPSIYLTVLIGSGICVILTLLLSDLFGGDVGIFNPTLILAFFTILSASGYLMEKYSTINSIIILSISAIIALIISSCLHLFVFIPLANAEESLVYSDESLKGRIGKVITTIPKDGYGEILIESISGNISKTAASFYNEEIGFGEETVVVEIKENVAYVVRKDGI</sequence>
<feature type="transmembrane region" description="Helical" evidence="1">
    <location>
        <begin position="41"/>
        <end position="61"/>
    </location>
</feature>
<gene>
    <name evidence="3" type="ORF">ABW02_14275</name>
</gene>
<organism evidence="3 4">
    <name type="scientific">Niallia circulans</name>
    <name type="common">Bacillus circulans</name>
    <dbReference type="NCBI Taxonomy" id="1397"/>
    <lineage>
        <taxon>Bacteria</taxon>
        <taxon>Bacillati</taxon>
        <taxon>Bacillota</taxon>
        <taxon>Bacilli</taxon>
        <taxon>Bacillales</taxon>
        <taxon>Bacillaceae</taxon>
        <taxon>Niallia</taxon>
    </lineage>
</organism>
<keyword evidence="1" id="KW-0472">Membrane</keyword>
<feature type="transmembrane region" description="Helical" evidence="1">
    <location>
        <begin position="70"/>
        <end position="93"/>
    </location>
</feature>
<protein>
    <submittedName>
        <fullName evidence="3">Membrane protein</fullName>
    </submittedName>
</protein>
<keyword evidence="1" id="KW-0812">Transmembrane</keyword>
<dbReference type="PATRIC" id="fig|1397.4.peg.1009"/>
<evidence type="ECO:0000313" key="4">
    <source>
        <dbReference type="Proteomes" id="UP000036045"/>
    </source>
</evidence>
<keyword evidence="1" id="KW-1133">Transmembrane helix</keyword>
<dbReference type="AlphaFoldDB" id="A0A0J1IIM9"/>